<proteinExistence type="predicted"/>
<dbReference type="SUPFAM" id="SSF53756">
    <property type="entry name" value="UDP-Glycosyltransferase/glycogen phosphorylase"/>
    <property type="match status" value="1"/>
</dbReference>
<evidence type="ECO:0000313" key="1">
    <source>
        <dbReference type="EMBL" id="SVB02244.1"/>
    </source>
</evidence>
<dbReference type="EMBL" id="UINC01025860">
    <property type="protein sequence ID" value="SVB02244.1"/>
    <property type="molecule type" value="Genomic_DNA"/>
</dbReference>
<evidence type="ECO:0008006" key="2">
    <source>
        <dbReference type="Google" id="ProtNLM"/>
    </source>
</evidence>
<protein>
    <recommendedName>
        <fullName evidence="2">Glycosyl transferase family 1 domain-containing protein</fullName>
    </recommendedName>
</protein>
<dbReference type="AlphaFoldDB" id="A0A382ALI6"/>
<gene>
    <name evidence="1" type="ORF">METZ01_LOCUS155098</name>
</gene>
<accession>A0A382ALI6</accession>
<sequence>MKILYISPENTVGTLSLWKRAHEERGNKCSFITLYPSKQQYDGGICLNLPLIHTSSWYIKSRHLYYQKYRGKLGDYKEKNGFPPIWQPNSIFENWYFDFRDWLWHFKIEPLIKKLKLLEYDIFHLEWGLEFYRDGRFVKRLKELNKPIVCTYHGQDLRTRGVIPEIDQFAALNLTSELDLLKKHPNINYLYLPFDTKQFSPSYQLNKPIKVCHSPTSRHYKGSNTIIPICEKLEAEGKIEFKLIENMSHKKALKLKSECDIFIDQVHNRGGWGYGMNSIEALSMGLCCLTELIPEYVEFIPDHPFININGENLHSTLIEILDNPPKIYHHKKMGREWVVNKHDLTYTAEKLYEFYREKGWL</sequence>
<dbReference type="Gene3D" id="3.40.50.2000">
    <property type="entry name" value="Glycogen Phosphorylase B"/>
    <property type="match status" value="1"/>
</dbReference>
<name>A0A382ALI6_9ZZZZ</name>
<organism evidence="1">
    <name type="scientific">marine metagenome</name>
    <dbReference type="NCBI Taxonomy" id="408172"/>
    <lineage>
        <taxon>unclassified sequences</taxon>
        <taxon>metagenomes</taxon>
        <taxon>ecological metagenomes</taxon>
    </lineage>
</organism>
<reference evidence="1" key="1">
    <citation type="submission" date="2018-05" db="EMBL/GenBank/DDBJ databases">
        <authorList>
            <person name="Lanie J.A."/>
            <person name="Ng W.-L."/>
            <person name="Kazmierczak K.M."/>
            <person name="Andrzejewski T.M."/>
            <person name="Davidsen T.M."/>
            <person name="Wayne K.J."/>
            <person name="Tettelin H."/>
            <person name="Glass J.I."/>
            <person name="Rusch D."/>
            <person name="Podicherti R."/>
            <person name="Tsui H.-C.T."/>
            <person name="Winkler M.E."/>
        </authorList>
    </citation>
    <scope>NUCLEOTIDE SEQUENCE</scope>
</reference>